<evidence type="ECO:0000256" key="4">
    <source>
        <dbReference type="ARBA" id="ARBA00022670"/>
    </source>
</evidence>
<keyword evidence="3 11" id="KW-0031">Aminopeptidase</keyword>
<evidence type="ECO:0000313" key="12">
    <source>
        <dbReference type="Proteomes" id="UP001437256"/>
    </source>
</evidence>
<keyword evidence="12" id="KW-1185">Reference proteome</keyword>
<evidence type="ECO:0000256" key="6">
    <source>
        <dbReference type="ARBA" id="ARBA00022801"/>
    </source>
</evidence>
<dbReference type="InterPro" id="IPR001930">
    <property type="entry name" value="Peptidase_M1"/>
</dbReference>
<evidence type="ECO:0000313" key="11">
    <source>
        <dbReference type="EMBL" id="KAL0066492.1"/>
    </source>
</evidence>
<dbReference type="InterPro" id="IPR042097">
    <property type="entry name" value="Aminopeptidase_N-like_N_sf"/>
</dbReference>
<feature type="domain" description="Aminopeptidase N-like N-terminal" evidence="10">
    <location>
        <begin position="17"/>
        <end position="215"/>
    </location>
</feature>
<dbReference type="Proteomes" id="UP001437256">
    <property type="component" value="Unassembled WGS sequence"/>
</dbReference>
<keyword evidence="8" id="KW-0482">Metalloprotease</keyword>
<feature type="domain" description="Peptidase M1 membrane alanine aminopeptidase" evidence="9">
    <location>
        <begin position="255"/>
        <end position="358"/>
    </location>
</feature>
<keyword evidence="6 11" id="KW-0378">Hydrolase</keyword>
<evidence type="ECO:0000259" key="10">
    <source>
        <dbReference type="Pfam" id="PF17900"/>
    </source>
</evidence>
<dbReference type="CDD" id="cd09601">
    <property type="entry name" value="M1_APN-Q_like"/>
    <property type="match status" value="1"/>
</dbReference>
<evidence type="ECO:0000256" key="7">
    <source>
        <dbReference type="ARBA" id="ARBA00022833"/>
    </source>
</evidence>
<dbReference type="SUPFAM" id="SSF63737">
    <property type="entry name" value="Leukotriene A4 hydrolase N-terminal domain"/>
    <property type="match status" value="1"/>
</dbReference>
<dbReference type="EC" id="3.4.11.2" evidence="11"/>
<proteinExistence type="inferred from homology"/>
<dbReference type="InterPro" id="IPR034016">
    <property type="entry name" value="M1_APN-typ"/>
</dbReference>
<evidence type="ECO:0000256" key="8">
    <source>
        <dbReference type="ARBA" id="ARBA00023049"/>
    </source>
</evidence>
<dbReference type="EMBL" id="JBBXMP010000035">
    <property type="protein sequence ID" value="KAL0066492.1"/>
    <property type="molecule type" value="Genomic_DNA"/>
</dbReference>
<dbReference type="InterPro" id="IPR027268">
    <property type="entry name" value="Peptidase_M4/M1_CTD_sf"/>
</dbReference>
<reference evidence="11 12" key="1">
    <citation type="submission" date="2024-05" db="EMBL/GenBank/DDBJ databases">
        <title>A draft genome resource for the thread blight pathogen Marasmius tenuissimus strain MS-2.</title>
        <authorList>
            <person name="Yulfo-Soto G.E."/>
            <person name="Baruah I.K."/>
            <person name="Amoako-Attah I."/>
            <person name="Bukari Y."/>
            <person name="Meinhardt L.W."/>
            <person name="Bailey B.A."/>
            <person name="Cohen S.P."/>
        </authorList>
    </citation>
    <scope>NUCLEOTIDE SEQUENCE [LARGE SCALE GENOMIC DNA]</scope>
    <source>
        <strain evidence="11 12">MS-2</strain>
    </source>
</reference>
<dbReference type="SUPFAM" id="SSF55486">
    <property type="entry name" value="Metalloproteases ('zincins'), catalytic domain"/>
    <property type="match status" value="1"/>
</dbReference>
<evidence type="ECO:0000256" key="5">
    <source>
        <dbReference type="ARBA" id="ARBA00022723"/>
    </source>
</evidence>
<keyword evidence="4" id="KW-0645">Protease</keyword>
<dbReference type="PANTHER" id="PTHR11533:SF174">
    <property type="entry name" value="PUROMYCIN-SENSITIVE AMINOPEPTIDASE-RELATED"/>
    <property type="match status" value="1"/>
</dbReference>
<dbReference type="InterPro" id="IPR014782">
    <property type="entry name" value="Peptidase_M1_dom"/>
</dbReference>
<name>A0ABR3A1R0_9AGAR</name>
<evidence type="ECO:0000256" key="3">
    <source>
        <dbReference type="ARBA" id="ARBA00022438"/>
    </source>
</evidence>
<comment type="caution">
    <text evidence="11">The sequence shown here is derived from an EMBL/GenBank/DDBJ whole genome shotgun (WGS) entry which is preliminary data.</text>
</comment>
<comment type="similarity">
    <text evidence="2">Belongs to the peptidase M1 family.</text>
</comment>
<dbReference type="Pfam" id="PF01433">
    <property type="entry name" value="Peptidase_M1"/>
    <property type="match status" value="1"/>
</dbReference>
<protein>
    <submittedName>
        <fullName evidence="11">Aminopeptidase 2 mitochondrial</fullName>
        <ecNumber evidence="11">3.4.11.2</ecNumber>
    </submittedName>
</protein>
<dbReference type="InterPro" id="IPR050344">
    <property type="entry name" value="Peptidase_M1_aminopeptidases"/>
</dbReference>
<dbReference type="PRINTS" id="PR00756">
    <property type="entry name" value="ALADIPTASE"/>
</dbReference>
<keyword evidence="5" id="KW-0479">Metal-binding</keyword>
<dbReference type="GO" id="GO:0016285">
    <property type="term" value="F:alanyl aminopeptidase activity"/>
    <property type="evidence" value="ECO:0007669"/>
    <property type="project" value="UniProtKB-EC"/>
</dbReference>
<dbReference type="Pfam" id="PF17900">
    <property type="entry name" value="Peptidase_M1_N"/>
    <property type="match status" value="1"/>
</dbReference>
<gene>
    <name evidence="11" type="primary">APE2_4</name>
    <name evidence="11" type="ORF">AAF712_006535</name>
</gene>
<sequence length="365" mass="41270">MITFNSAQDSRLPTSVKPIHYDLTIRTDLQKLAFEGLVKIRLDVNEKTDTIVLNSSGLKLGAASVISGDSRVTEIEHVIHDKEKRVAFKFPEEFNAGRQVLFQISFSGDILDNQVGYYRSSWMDDGKTKYIALSQFAPIDARRGFPCWDEPQLKATYAVTLISRVGTTNLSNMPAIDEKTFSAQEHAEYNDLFNNLDFEWKVTSFETTPPMSSYIVAYANGEFSHLETSVTMPLSGKTIPVRMYTTPDLIHQAQFALELKSKVLPLCEKVFDVEYPLPKLDTLVVTNFGGAMENWGLITGRTRSFLLDPNSTDMWAKKLVIKVHSHEISHMWFGNITTMEWWDYLYLNEGKSSVLSSEASSDRSG</sequence>
<comment type="cofactor">
    <cofactor evidence="1">
        <name>Zn(2+)</name>
        <dbReference type="ChEBI" id="CHEBI:29105"/>
    </cofactor>
</comment>
<evidence type="ECO:0000259" key="9">
    <source>
        <dbReference type="Pfam" id="PF01433"/>
    </source>
</evidence>
<accession>A0ABR3A1R0</accession>
<dbReference type="PANTHER" id="PTHR11533">
    <property type="entry name" value="PROTEASE M1 ZINC METALLOPROTEASE"/>
    <property type="match status" value="1"/>
</dbReference>
<keyword evidence="7" id="KW-0862">Zinc</keyword>
<evidence type="ECO:0000256" key="2">
    <source>
        <dbReference type="ARBA" id="ARBA00010136"/>
    </source>
</evidence>
<dbReference type="Gene3D" id="1.10.390.10">
    <property type="entry name" value="Neutral Protease Domain 2"/>
    <property type="match status" value="1"/>
</dbReference>
<evidence type="ECO:0000256" key="1">
    <source>
        <dbReference type="ARBA" id="ARBA00001947"/>
    </source>
</evidence>
<dbReference type="InterPro" id="IPR045357">
    <property type="entry name" value="Aminopeptidase_N-like_N"/>
</dbReference>
<organism evidence="11 12">
    <name type="scientific">Marasmius tenuissimus</name>
    <dbReference type="NCBI Taxonomy" id="585030"/>
    <lineage>
        <taxon>Eukaryota</taxon>
        <taxon>Fungi</taxon>
        <taxon>Dikarya</taxon>
        <taxon>Basidiomycota</taxon>
        <taxon>Agaricomycotina</taxon>
        <taxon>Agaricomycetes</taxon>
        <taxon>Agaricomycetidae</taxon>
        <taxon>Agaricales</taxon>
        <taxon>Marasmiineae</taxon>
        <taxon>Marasmiaceae</taxon>
        <taxon>Marasmius</taxon>
    </lineage>
</organism>
<dbReference type="Gene3D" id="2.60.40.1730">
    <property type="entry name" value="tricorn interacting facor f3 domain"/>
    <property type="match status" value="1"/>
</dbReference>